<keyword evidence="2" id="KW-0813">Transport</keyword>
<evidence type="ECO:0000259" key="7">
    <source>
        <dbReference type="PROSITE" id="PS50850"/>
    </source>
</evidence>
<feature type="transmembrane region" description="Helical" evidence="6">
    <location>
        <begin position="21"/>
        <end position="44"/>
    </location>
</feature>
<evidence type="ECO:0000256" key="5">
    <source>
        <dbReference type="ARBA" id="ARBA00023136"/>
    </source>
</evidence>
<evidence type="ECO:0000256" key="6">
    <source>
        <dbReference type="SAM" id="Phobius"/>
    </source>
</evidence>
<dbReference type="SUPFAM" id="SSF103473">
    <property type="entry name" value="MFS general substrate transporter"/>
    <property type="match status" value="1"/>
</dbReference>
<dbReference type="InterPro" id="IPR011701">
    <property type="entry name" value="MFS"/>
</dbReference>
<feature type="transmembrane region" description="Helical" evidence="6">
    <location>
        <begin position="308"/>
        <end position="337"/>
    </location>
</feature>
<keyword evidence="5 6" id="KW-0472">Membrane</keyword>
<dbReference type="GO" id="GO:0022857">
    <property type="term" value="F:transmembrane transporter activity"/>
    <property type="evidence" value="ECO:0007669"/>
    <property type="project" value="InterPro"/>
</dbReference>
<dbReference type="Proteomes" id="UP000317715">
    <property type="component" value="Unassembled WGS sequence"/>
</dbReference>
<feature type="transmembrane region" description="Helical" evidence="6">
    <location>
        <begin position="92"/>
        <end position="111"/>
    </location>
</feature>
<gene>
    <name evidence="8" type="ORF">AAU01_09800</name>
</gene>
<dbReference type="PROSITE" id="PS50850">
    <property type="entry name" value="MFS"/>
    <property type="match status" value="1"/>
</dbReference>
<keyword evidence="3 6" id="KW-0812">Transmembrane</keyword>
<evidence type="ECO:0000256" key="1">
    <source>
        <dbReference type="ARBA" id="ARBA00004651"/>
    </source>
</evidence>
<feature type="transmembrane region" description="Helical" evidence="6">
    <location>
        <begin position="270"/>
        <end position="288"/>
    </location>
</feature>
<evidence type="ECO:0000313" key="8">
    <source>
        <dbReference type="EMBL" id="GEB18225.1"/>
    </source>
</evidence>
<dbReference type="Gene3D" id="1.20.1250.20">
    <property type="entry name" value="MFS general substrate transporter like domains"/>
    <property type="match status" value="2"/>
</dbReference>
<dbReference type="PANTHER" id="PTHR42718">
    <property type="entry name" value="MAJOR FACILITATOR SUPERFAMILY MULTIDRUG TRANSPORTER MFSC"/>
    <property type="match status" value="1"/>
</dbReference>
<sequence length="494" mass="50261">MIPFTSHHIGAFMRTTAQKSTTAAGAVGFLVVMELGSGILQGWLNPLFSSIGEHYGVSAASLNWISASYLLSTVLVVPLLSKLGDIHGHKRILMIATAIVAAASVLVAFAPNYELFLLGRAIQAPLAVFLPLEFAIVHQRDSARSGRSIGRLVAALTLGATIGGLLSGIVLDVVDSLSITLLLPAIFMALCLPGIAIFVKESPLRSKGRVDYLGALLLGGGLAALLGGASNLSAWPPMGTAIAMLAGVALLVAWVMSARRIEHPLVNLNMLLRGGLGLPIIVAFLYGAQMFGAQAPISVYLRSDPATVGFGFGAAASAAGTMLSIMALAAFLGASLSDRVARALGGPRSVALGGVLSAVAYVFMILAPGSLVTFAVWLVIVGVGAGLVSGTLPMLVVQRAAADSVGIASGLYNTARTAAGGVAGALFALLMAALATPTTAGPGAATELSFHAVWWICAGLSILFAVVVLFIRPAKPTPPSVAASADADALEPVN</sequence>
<evidence type="ECO:0000256" key="3">
    <source>
        <dbReference type="ARBA" id="ARBA00022692"/>
    </source>
</evidence>
<dbReference type="GO" id="GO:0005886">
    <property type="term" value="C:plasma membrane"/>
    <property type="evidence" value="ECO:0007669"/>
    <property type="project" value="UniProtKB-SubCell"/>
</dbReference>
<feature type="transmembrane region" description="Helical" evidence="6">
    <location>
        <begin position="117"/>
        <end position="137"/>
    </location>
</feature>
<organism evidence="8 9">
    <name type="scientific">Paenarthrobacter aurescens</name>
    <name type="common">Arthrobacter aurescens</name>
    <dbReference type="NCBI Taxonomy" id="43663"/>
    <lineage>
        <taxon>Bacteria</taxon>
        <taxon>Bacillati</taxon>
        <taxon>Actinomycetota</taxon>
        <taxon>Actinomycetes</taxon>
        <taxon>Micrococcales</taxon>
        <taxon>Micrococcaceae</taxon>
        <taxon>Paenarthrobacter</taxon>
    </lineage>
</organism>
<feature type="transmembrane region" description="Helical" evidence="6">
    <location>
        <begin position="452"/>
        <end position="471"/>
    </location>
</feature>
<keyword evidence="4 6" id="KW-1133">Transmembrane helix</keyword>
<feature type="transmembrane region" description="Helical" evidence="6">
    <location>
        <begin position="149"/>
        <end position="171"/>
    </location>
</feature>
<dbReference type="InterPro" id="IPR020846">
    <property type="entry name" value="MFS_dom"/>
</dbReference>
<feature type="transmembrane region" description="Helical" evidence="6">
    <location>
        <begin position="64"/>
        <end position="80"/>
    </location>
</feature>
<dbReference type="PANTHER" id="PTHR42718:SF9">
    <property type="entry name" value="MAJOR FACILITATOR SUPERFAMILY MULTIDRUG TRANSPORTER MFSC"/>
    <property type="match status" value="1"/>
</dbReference>
<feature type="transmembrane region" description="Helical" evidence="6">
    <location>
        <begin position="418"/>
        <end position="440"/>
    </location>
</feature>
<proteinExistence type="predicted"/>
<feature type="transmembrane region" description="Helical" evidence="6">
    <location>
        <begin position="235"/>
        <end position="258"/>
    </location>
</feature>
<accession>A0A4Y3NCS4</accession>
<keyword evidence="9" id="KW-1185">Reference proteome</keyword>
<dbReference type="EMBL" id="BJMD01000005">
    <property type="protein sequence ID" value="GEB18225.1"/>
    <property type="molecule type" value="Genomic_DNA"/>
</dbReference>
<feature type="transmembrane region" description="Helical" evidence="6">
    <location>
        <begin position="349"/>
        <end position="368"/>
    </location>
</feature>
<evidence type="ECO:0000313" key="9">
    <source>
        <dbReference type="Proteomes" id="UP000317715"/>
    </source>
</evidence>
<dbReference type="AlphaFoldDB" id="A0A4Y3NCS4"/>
<feature type="transmembrane region" description="Helical" evidence="6">
    <location>
        <begin position="210"/>
        <end position="229"/>
    </location>
</feature>
<dbReference type="InterPro" id="IPR036259">
    <property type="entry name" value="MFS_trans_sf"/>
</dbReference>
<dbReference type="Pfam" id="PF07690">
    <property type="entry name" value="MFS_1"/>
    <property type="match status" value="1"/>
</dbReference>
<feature type="transmembrane region" description="Helical" evidence="6">
    <location>
        <begin position="177"/>
        <end position="198"/>
    </location>
</feature>
<comment type="caution">
    <text evidence="8">The sequence shown here is derived from an EMBL/GenBank/DDBJ whole genome shotgun (WGS) entry which is preliminary data.</text>
</comment>
<name>A0A4Y3NCS4_PAEAU</name>
<evidence type="ECO:0000256" key="2">
    <source>
        <dbReference type="ARBA" id="ARBA00022448"/>
    </source>
</evidence>
<comment type="subcellular location">
    <subcellularLocation>
        <location evidence="1">Cell membrane</location>
        <topology evidence="1">Multi-pass membrane protein</topology>
    </subcellularLocation>
</comment>
<feature type="domain" description="Major facilitator superfamily (MFS) profile" evidence="7">
    <location>
        <begin position="20"/>
        <end position="476"/>
    </location>
</feature>
<reference evidence="8 9" key="1">
    <citation type="submission" date="2019-06" db="EMBL/GenBank/DDBJ databases">
        <title>Whole genome shotgun sequence of Paenarthrobacter aurescens NBRC 12136.</title>
        <authorList>
            <person name="Hosoyama A."/>
            <person name="Uohara A."/>
            <person name="Ohji S."/>
            <person name="Ichikawa N."/>
        </authorList>
    </citation>
    <scope>NUCLEOTIDE SEQUENCE [LARGE SCALE GENOMIC DNA]</scope>
    <source>
        <strain evidence="8 9">NBRC 12136</strain>
    </source>
</reference>
<protein>
    <recommendedName>
        <fullName evidence="7">Major facilitator superfamily (MFS) profile domain-containing protein</fullName>
    </recommendedName>
</protein>
<evidence type="ECO:0000256" key="4">
    <source>
        <dbReference type="ARBA" id="ARBA00022989"/>
    </source>
</evidence>
<feature type="transmembrane region" description="Helical" evidence="6">
    <location>
        <begin position="374"/>
        <end position="397"/>
    </location>
</feature>